<comment type="caution">
    <text evidence="6">The sequence shown here is derived from an EMBL/GenBank/DDBJ whole genome shotgun (WGS) entry which is preliminary data.</text>
</comment>
<dbReference type="SMART" id="SM00110">
    <property type="entry name" value="C1Q"/>
    <property type="match status" value="1"/>
</dbReference>
<dbReference type="EMBL" id="JBHFQA010000006">
    <property type="protein sequence ID" value="KAL2096932.1"/>
    <property type="molecule type" value="Genomic_DNA"/>
</dbReference>
<keyword evidence="7" id="KW-1185">Reference proteome</keyword>
<proteinExistence type="predicted"/>
<dbReference type="SUPFAM" id="SSF49842">
    <property type="entry name" value="TNF-like"/>
    <property type="match status" value="1"/>
</dbReference>
<evidence type="ECO:0000313" key="7">
    <source>
        <dbReference type="Proteomes" id="UP001591681"/>
    </source>
</evidence>
<accession>A0ABD1KCT3</accession>
<dbReference type="PANTHER" id="PTHR22923:SF102">
    <property type="entry name" value="CEREBELLIN 13-RELATED"/>
    <property type="match status" value="1"/>
</dbReference>
<protein>
    <recommendedName>
        <fullName evidence="5">C1q domain-containing protein</fullName>
    </recommendedName>
</protein>
<evidence type="ECO:0000313" key="6">
    <source>
        <dbReference type="EMBL" id="KAL2096932.1"/>
    </source>
</evidence>
<sequence>MMVKSALPGLVLLLLLCSQSRGESGGEQETSVVQQGRAAEGGRVGLIDNTCQVVISLLDRMRELEGTVAALKGQLEEERKRGAVGFGASLGLHGNLGPFNTAITLVYKNVFANTGNAYNPNTGIFTAPVRGLYYFSFFGHNLSTKPMGLSLLKNGQQVVIAYNHAAGTRHESAANGMNLVLEQGDQVYIRLSENTWVHDNTDVNVSTFTGHLVVPL</sequence>
<gene>
    <name evidence="6" type="ORF">ACEWY4_006139</name>
</gene>
<evidence type="ECO:0000256" key="3">
    <source>
        <dbReference type="ARBA" id="ARBA00022729"/>
    </source>
</evidence>
<dbReference type="AlphaFoldDB" id="A0ABD1KCT3"/>
<feature type="chain" id="PRO_5044744813" description="C1q domain-containing protein" evidence="4">
    <location>
        <begin position="23"/>
        <end position="216"/>
    </location>
</feature>
<dbReference type="InterPro" id="IPR001073">
    <property type="entry name" value="C1q_dom"/>
</dbReference>
<dbReference type="PANTHER" id="PTHR22923">
    <property type="entry name" value="CEREBELLIN-RELATED"/>
    <property type="match status" value="1"/>
</dbReference>
<dbReference type="PROSITE" id="PS50871">
    <property type="entry name" value="C1Q"/>
    <property type="match status" value="1"/>
</dbReference>
<dbReference type="InterPro" id="IPR008983">
    <property type="entry name" value="Tumour_necrosis_fac-like_dom"/>
</dbReference>
<comment type="subcellular location">
    <subcellularLocation>
        <location evidence="1">Secreted</location>
    </subcellularLocation>
</comment>
<evidence type="ECO:0000256" key="4">
    <source>
        <dbReference type="SAM" id="SignalP"/>
    </source>
</evidence>
<evidence type="ECO:0000256" key="1">
    <source>
        <dbReference type="ARBA" id="ARBA00004613"/>
    </source>
</evidence>
<keyword evidence="3 4" id="KW-0732">Signal</keyword>
<dbReference type="Proteomes" id="UP001591681">
    <property type="component" value="Unassembled WGS sequence"/>
</dbReference>
<evidence type="ECO:0000256" key="2">
    <source>
        <dbReference type="ARBA" id="ARBA00022525"/>
    </source>
</evidence>
<dbReference type="Gene3D" id="2.60.120.40">
    <property type="match status" value="1"/>
</dbReference>
<organism evidence="6 7">
    <name type="scientific">Coilia grayii</name>
    <name type="common">Gray's grenadier anchovy</name>
    <dbReference type="NCBI Taxonomy" id="363190"/>
    <lineage>
        <taxon>Eukaryota</taxon>
        <taxon>Metazoa</taxon>
        <taxon>Chordata</taxon>
        <taxon>Craniata</taxon>
        <taxon>Vertebrata</taxon>
        <taxon>Euteleostomi</taxon>
        <taxon>Actinopterygii</taxon>
        <taxon>Neopterygii</taxon>
        <taxon>Teleostei</taxon>
        <taxon>Clupei</taxon>
        <taxon>Clupeiformes</taxon>
        <taxon>Clupeoidei</taxon>
        <taxon>Engraulidae</taxon>
        <taxon>Coilinae</taxon>
        <taxon>Coilia</taxon>
    </lineage>
</organism>
<feature type="signal peptide" evidence="4">
    <location>
        <begin position="1"/>
        <end position="22"/>
    </location>
</feature>
<dbReference type="Pfam" id="PF00386">
    <property type="entry name" value="C1q"/>
    <property type="match status" value="1"/>
</dbReference>
<name>A0ABD1KCT3_9TELE</name>
<evidence type="ECO:0000259" key="5">
    <source>
        <dbReference type="PROSITE" id="PS50871"/>
    </source>
</evidence>
<dbReference type="PRINTS" id="PR00007">
    <property type="entry name" value="COMPLEMNTC1Q"/>
</dbReference>
<feature type="domain" description="C1q" evidence="5">
    <location>
        <begin position="79"/>
        <end position="216"/>
    </location>
</feature>
<reference evidence="6 7" key="1">
    <citation type="submission" date="2024-09" db="EMBL/GenBank/DDBJ databases">
        <title>A chromosome-level genome assembly of Gray's grenadier anchovy, Coilia grayii.</title>
        <authorList>
            <person name="Fu Z."/>
        </authorList>
    </citation>
    <scope>NUCLEOTIDE SEQUENCE [LARGE SCALE GENOMIC DNA]</scope>
    <source>
        <strain evidence="6">G4</strain>
        <tissue evidence="6">Muscle</tissue>
    </source>
</reference>
<dbReference type="InterPro" id="IPR050822">
    <property type="entry name" value="Cerebellin_Synaptic_Org"/>
</dbReference>
<dbReference type="GO" id="GO:0005576">
    <property type="term" value="C:extracellular region"/>
    <property type="evidence" value="ECO:0007669"/>
    <property type="project" value="UniProtKB-SubCell"/>
</dbReference>
<keyword evidence="2" id="KW-0964">Secreted</keyword>